<sequence>MVAPQLPLQVAFERLQWILFPNSSLAVWTDEYIYLGTI</sequence>
<accession>A0A5P8WGR1</accession>
<dbReference type="AlphaFoldDB" id="A0A5P8WGR1"/>
<protein>
    <submittedName>
        <fullName evidence="1">Uncharacterized protein</fullName>
    </submittedName>
</protein>
<reference evidence="1 2" key="1">
    <citation type="submission" date="2019-10" db="EMBL/GenBank/DDBJ databases">
        <title>Genomic and transcriptomic insights into the perfect genentic adaptation of a filamentous nitrogen-fixing cyanobacterium to rice fields.</title>
        <authorList>
            <person name="Chen Z."/>
        </authorList>
    </citation>
    <scope>NUCLEOTIDE SEQUENCE [LARGE SCALE GENOMIC DNA]</scope>
    <source>
        <strain evidence="1">CCNUC1</strain>
    </source>
</reference>
<gene>
    <name evidence="1" type="ORF">GXM_08493</name>
</gene>
<dbReference type="Proteomes" id="UP000326678">
    <property type="component" value="Chromosome Gxm2"/>
</dbReference>
<evidence type="ECO:0000313" key="2">
    <source>
        <dbReference type="Proteomes" id="UP000326678"/>
    </source>
</evidence>
<evidence type="ECO:0000313" key="1">
    <source>
        <dbReference type="EMBL" id="QFS50999.1"/>
    </source>
</evidence>
<dbReference type="KEGG" id="nsh:GXM_08493"/>
<proteinExistence type="predicted"/>
<keyword evidence="2" id="KW-1185">Reference proteome</keyword>
<name>A0A5P8WGR1_9NOSO</name>
<organism evidence="1 2">
    <name type="scientific">Nostoc sphaeroides CCNUC1</name>
    <dbReference type="NCBI Taxonomy" id="2653204"/>
    <lineage>
        <taxon>Bacteria</taxon>
        <taxon>Bacillati</taxon>
        <taxon>Cyanobacteriota</taxon>
        <taxon>Cyanophyceae</taxon>
        <taxon>Nostocales</taxon>
        <taxon>Nostocaceae</taxon>
        <taxon>Nostoc</taxon>
    </lineage>
</organism>
<dbReference type="EMBL" id="CP045227">
    <property type="protein sequence ID" value="QFS50999.1"/>
    <property type="molecule type" value="Genomic_DNA"/>
</dbReference>